<evidence type="ECO:0000259" key="4">
    <source>
        <dbReference type="PROSITE" id="PS01360"/>
    </source>
</evidence>
<dbReference type="STRING" id="7217.B3MCM0"/>
<keyword evidence="3" id="KW-0862">Zinc</keyword>
<dbReference type="InParanoid" id="B3MCM0"/>
<dbReference type="Pfam" id="PF01753">
    <property type="entry name" value="zf-MYND"/>
    <property type="match status" value="1"/>
</dbReference>
<dbReference type="GeneID" id="6495718"/>
<evidence type="ECO:0000256" key="2">
    <source>
        <dbReference type="ARBA" id="ARBA00022771"/>
    </source>
</evidence>
<dbReference type="eggNOG" id="ENOG502S5VW">
    <property type="taxonomic scope" value="Eukaryota"/>
</dbReference>
<dbReference type="Proteomes" id="UP000007801">
    <property type="component" value="Unassembled WGS sequence"/>
</dbReference>
<dbReference type="OrthoDB" id="5282002at2759"/>
<evidence type="ECO:0000313" key="5">
    <source>
        <dbReference type="EMBL" id="EDV36254.2"/>
    </source>
</evidence>
<evidence type="ECO:0000256" key="3">
    <source>
        <dbReference type="ARBA" id="ARBA00022833"/>
    </source>
</evidence>
<dbReference type="KEGG" id="dan:6495718"/>
<accession>B3MCM0</accession>
<feature type="domain" description="MYND-type" evidence="4">
    <location>
        <begin position="128"/>
        <end position="166"/>
    </location>
</feature>
<evidence type="ECO:0000313" key="6">
    <source>
        <dbReference type="Proteomes" id="UP000007801"/>
    </source>
</evidence>
<sequence>MSSLNQSYGPTHNCIICFRNGAKTSKALCSLANNDGTAQVTCKGCQMQRYCSLSHLVEDREEHEPLCQVLADLMKFKRIRHPLLIHGRIEGLKQLQLVICQLKLILQVKLRRPLLWREHILIGQPAVCRVCLRTNPLEACTGCGGVAYCHKNHRNEDRICHGGEECRTLAMMSSPFRQLDSKLNIKEFKPITDLAESHLIDTFFQATSIPVSDNPWINFDQYDVFSTCSTFSGVASMCYALKHVSFDEDRDKPVIVYVMGATDDHLRYFQEMHLRFLLTMYQRIMKLELYFIGPSLDQRSPEVYRDRKSKRIVEKRFYESTFAEFPTINRANPNLILLLQPDFLCMSHISEELIKQLPIKSPYSDSIDWQQCLIGILQNYGVPICYTSLSKAKALSDFTAVKVLARDHKIAVKRTFNIMENPYREILPLYNPFIEDNEIIVYNNNYLEIVFTSSIS</sequence>
<gene>
    <name evidence="5" type="primary">Dana\GF12872</name>
    <name evidence="5" type="synonym">dana_GLEANR_12889</name>
    <name evidence="5" type="ORF">GF12872</name>
</gene>
<name>B3MCM0_DROAN</name>
<dbReference type="GO" id="GO:0008270">
    <property type="term" value="F:zinc ion binding"/>
    <property type="evidence" value="ECO:0007669"/>
    <property type="project" value="UniProtKB-KW"/>
</dbReference>
<reference evidence="5 6" key="1">
    <citation type="journal article" date="2007" name="Nature">
        <title>Evolution of genes and genomes on the Drosophila phylogeny.</title>
        <authorList>
            <consortium name="Drosophila 12 Genomes Consortium"/>
            <person name="Clark A.G."/>
            <person name="Eisen M.B."/>
            <person name="Smith D.R."/>
            <person name="Bergman C.M."/>
            <person name="Oliver B."/>
            <person name="Markow T.A."/>
            <person name="Kaufman T.C."/>
            <person name="Kellis M."/>
            <person name="Gelbart W."/>
            <person name="Iyer V.N."/>
            <person name="Pollard D.A."/>
            <person name="Sackton T.B."/>
            <person name="Larracuente A.M."/>
            <person name="Singh N.D."/>
            <person name="Abad J.P."/>
            <person name="Abt D.N."/>
            <person name="Adryan B."/>
            <person name="Aguade M."/>
            <person name="Akashi H."/>
            <person name="Anderson W.W."/>
            <person name="Aquadro C.F."/>
            <person name="Ardell D.H."/>
            <person name="Arguello R."/>
            <person name="Artieri C.G."/>
            <person name="Barbash D.A."/>
            <person name="Barker D."/>
            <person name="Barsanti P."/>
            <person name="Batterham P."/>
            <person name="Batzoglou S."/>
            <person name="Begun D."/>
            <person name="Bhutkar A."/>
            <person name="Blanco E."/>
            <person name="Bosak S.A."/>
            <person name="Bradley R.K."/>
            <person name="Brand A.D."/>
            <person name="Brent M.R."/>
            <person name="Brooks A.N."/>
            <person name="Brown R.H."/>
            <person name="Butlin R.K."/>
            <person name="Caggese C."/>
            <person name="Calvi B.R."/>
            <person name="Bernardo de Carvalho A."/>
            <person name="Caspi A."/>
            <person name="Castrezana S."/>
            <person name="Celniker S.E."/>
            <person name="Chang J.L."/>
            <person name="Chapple C."/>
            <person name="Chatterji S."/>
            <person name="Chinwalla A."/>
            <person name="Civetta A."/>
            <person name="Clifton S.W."/>
            <person name="Comeron J.M."/>
            <person name="Costello J.C."/>
            <person name="Coyne J.A."/>
            <person name="Daub J."/>
            <person name="David R.G."/>
            <person name="Delcher A.L."/>
            <person name="Delehaunty K."/>
            <person name="Do C.B."/>
            <person name="Ebling H."/>
            <person name="Edwards K."/>
            <person name="Eickbush T."/>
            <person name="Evans J.D."/>
            <person name="Filipski A."/>
            <person name="Findeiss S."/>
            <person name="Freyhult E."/>
            <person name="Fulton L."/>
            <person name="Fulton R."/>
            <person name="Garcia A.C."/>
            <person name="Gardiner A."/>
            <person name="Garfield D.A."/>
            <person name="Garvin B.E."/>
            <person name="Gibson G."/>
            <person name="Gilbert D."/>
            <person name="Gnerre S."/>
            <person name="Godfrey J."/>
            <person name="Good R."/>
            <person name="Gotea V."/>
            <person name="Gravely B."/>
            <person name="Greenberg A.J."/>
            <person name="Griffiths-Jones S."/>
            <person name="Gross S."/>
            <person name="Guigo R."/>
            <person name="Gustafson E.A."/>
            <person name="Haerty W."/>
            <person name="Hahn M.W."/>
            <person name="Halligan D.L."/>
            <person name="Halpern A.L."/>
            <person name="Halter G.M."/>
            <person name="Han M.V."/>
            <person name="Heger A."/>
            <person name="Hillier L."/>
            <person name="Hinrichs A.S."/>
            <person name="Holmes I."/>
            <person name="Hoskins R.A."/>
            <person name="Hubisz M.J."/>
            <person name="Hultmark D."/>
            <person name="Huntley M.A."/>
            <person name="Jaffe D.B."/>
            <person name="Jagadeeshan S."/>
            <person name="Jeck W.R."/>
            <person name="Johnson J."/>
            <person name="Jones C.D."/>
            <person name="Jordan W.C."/>
            <person name="Karpen G.H."/>
            <person name="Kataoka E."/>
            <person name="Keightley P.D."/>
            <person name="Kheradpour P."/>
            <person name="Kirkness E.F."/>
            <person name="Koerich L.B."/>
            <person name="Kristiansen K."/>
            <person name="Kudrna D."/>
            <person name="Kulathinal R.J."/>
            <person name="Kumar S."/>
            <person name="Kwok R."/>
            <person name="Lander E."/>
            <person name="Langley C.H."/>
            <person name="Lapoint R."/>
            <person name="Lazzaro B.P."/>
            <person name="Lee S.J."/>
            <person name="Levesque L."/>
            <person name="Li R."/>
            <person name="Lin C.F."/>
            <person name="Lin M.F."/>
            <person name="Lindblad-Toh K."/>
            <person name="Llopart A."/>
            <person name="Long M."/>
            <person name="Low L."/>
            <person name="Lozovsky E."/>
            <person name="Lu J."/>
            <person name="Luo M."/>
            <person name="Machado C.A."/>
            <person name="Makalowski W."/>
            <person name="Marzo M."/>
            <person name="Matsuda M."/>
            <person name="Matzkin L."/>
            <person name="McAllister B."/>
            <person name="McBride C.S."/>
            <person name="McKernan B."/>
            <person name="McKernan K."/>
            <person name="Mendez-Lago M."/>
            <person name="Minx P."/>
            <person name="Mollenhauer M.U."/>
            <person name="Montooth K."/>
            <person name="Mount S.M."/>
            <person name="Mu X."/>
            <person name="Myers E."/>
            <person name="Negre B."/>
            <person name="Newfeld S."/>
            <person name="Nielsen R."/>
            <person name="Noor M.A."/>
            <person name="O'Grady P."/>
            <person name="Pachter L."/>
            <person name="Papaceit M."/>
            <person name="Parisi M.J."/>
            <person name="Parisi M."/>
            <person name="Parts L."/>
            <person name="Pedersen J.S."/>
            <person name="Pesole G."/>
            <person name="Phillippy A.M."/>
            <person name="Ponting C.P."/>
            <person name="Pop M."/>
            <person name="Porcelli D."/>
            <person name="Powell J.R."/>
            <person name="Prohaska S."/>
            <person name="Pruitt K."/>
            <person name="Puig M."/>
            <person name="Quesneville H."/>
            <person name="Ram K.R."/>
            <person name="Rand D."/>
            <person name="Rasmussen M.D."/>
            <person name="Reed L.K."/>
            <person name="Reenan R."/>
            <person name="Reily A."/>
            <person name="Remington K.A."/>
            <person name="Rieger T.T."/>
            <person name="Ritchie M.G."/>
            <person name="Robin C."/>
            <person name="Rogers Y.H."/>
            <person name="Rohde C."/>
            <person name="Rozas J."/>
            <person name="Rubenfield M.J."/>
            <person name="Ruiz A."/>
            <person name="Russo S."/>
            <person name="Salzberg S.L."/>
            <person name="Sanchez-Gracia A."/>
            <person name="Saranga D.J."/>
            <person name="Sato H."/>
            <person name="Schaeffer S.W."/>
            <person name="Schatz M.C."/>
            <person name="Schlenke T."/>
            <person name="Schwartz R."/>
            <person name="Segarra C."/>
            <person name="Singh R.S."/>
            <person name="Sirot L."/>
            <person name="Sirota M."/>
            <person name="Sisneros N.B."/>
            <person name="Smith C.D."/>
            <person name="Smith T.F."/>
            <person name="Spieth J."/>
            <person name="Stage D.E."/>
            <person name="Stark A."/>
            <person name="Stephan W."/>
            <person name="Strausberg R.L."/>
            <person name="Strempel S."/>
            <person name="Sturgill D."/>
            <person name="Sutton G."/>
            <person name="Sutton G.G."/>
            <person name="Tao W."/>
            <person name="Teichmann S."/>
            <person name="Tobari Y.N."/>
            <person name="Tomimura Y."/>
            <person name="Tsolas J.M."/>
            <person name="Valente V.L."/>
            <person name="Venter E."/>
            <person name="Venter J.C."/>
            <person name="Vicario S."/>
            <person name="Vieira F.G."/>
            <person name="Vilella A.J."/>
            <person name="Villasante A."/>
            <person name="Walenz B."/>
            <person name="Wang J."/>
            <person name="Wasserman M."/>
            <person name="Watts T."/>
            <person name="Wilson D."/>
            <person name="Wilson R.K."/>
            <person name="Wing R.A."/>
            <person name="Wolfner M.F."/>
            <person name="Wong A."/>
            <person name="Wong G.K."/>
            <person name="Wu C.I."/>
            <person name="Wu G."/>
            <person name="Yamamoto D."/>
            <person name="Yang H.P."/>
            <person name="Yang S.P."/>
            <person name="Yorke J.A."/>
            <person name="Yoshida K."/>
            <person name="Zdobnov E."/>
            <person name="Zhang P."/>
            <person name="Zhang Y."/>
            <person name="Zimin A.V."/>
            <person name="Baldwin J."/>
            <person name="Abdouelleil A."/>
            <person name="Abdulkadir J."/>
            <person name="Abebe A."/>
            <person name="Abera B."/>
            <person name="Abreu J."/>
            <person name="Acer S.C."/>
            <person name="Aftuck L."/>
            <person name="Alexander A."/>
            <person name="An P."/>
            <person name="Anderson E."/>
            <person name="Anderson S."/>
            <person name="Arachi H."/>
            <person name="Azer M."/>
            <person name="Bachantsang P."/>
            <person name="Barry A."/>
            <person name="Bayul T."/>
            <person name="Berlin A."/>
            <person name="Bessette D."/>
            <person name="Bloom T."/>
            <person name="Blye J."/>
            <person name="Boguslavskiy L."/>
            <person name="Bonnet C."/>
            <person name="Boukhgalter B."/>
            <person name="Bourzgui I."/>
            <person name="Brown A."/>
            <person name="Cahill P."/>
            <person name="Channer S."/>
            <person name="Cheshatsang Y."/>
            <person name="Chuda L."/>
            <person name="Citroen M."/>
            <person name="Collymore A."/>
            <person name="Cooke P."/>
            <person name="Costello M."/>
            <person name="D'Aco K."/>
            <person name="Daza R."/>
            <person name="De Haan G."/>
            <person name="DeGray S."/>
            <person name="DeMaso C."/>
            <person name="Dhargay N."/>
            <person name="Dooley K."/>
            <person name="Dooley E."/>
            <person name="Doricent M."/>
            <person name="Dorje P."/>
            <person name="Dorjee K."/>
            <person name="Dupes A."/>
            <person name="Elong R."/>
            <person name="Falk J."/>
            <person name="Farina A."/>
            <person name="Faro S."/>
            <person name="Ferguson D."/>
            <person name="Fisher S."/>
            <person name="Foley C.D."/>
            <person name="Franke A."/>
            <person name="Friedrich D."/>
            <person name="Gadbois L."/>
            <person name="Gearin G."/>
            <person name="Gearin C.R."/>
            <person name="Giannoukos G."/>
            <person name="Goode T."/>
            <person name="Graham J."/>
            <person name="Grandbois E."/>
            <person name="Grewal S."/>
            <person name="Gyaltsen K."/>
            <person name="Hafez N."/>
            <person name="Hagos B."/>
            <person name="Hall J."/>
            <person name="Henson C."/>
            <person name="Hollinger A."/>
            <person name="Honan T."/>
            <person name="Huard M.D."/>
            <person name="Hughes L."/>
            <person name="Hurhula B."/>
            <person name="Husby M.E."/>
            <person name="Kamat A."/>
            <person name="Kanga B."/>
            <person name="Kashin S."/>
            <person name="Khazanovich D."/>
            <person name="Kisner P."/>
            <person name="Lance K."/>
            <person name="Lara M."/>
            <person name="Lee W."/>
            <person name="Lennon N."/>
            <person name="Letendre F."/>
            <person name="LeVine R."/>
            <person name="Lipovsky A."/>
            <person name="Liu X."/>
            <person name="Liu J."/>
            <person name="Liu S."/>
            <person name="Lokyitsang T."/>
            <person name="Lokyitsang Y."/>
            <person name="Lubonja R."/>
            <person name="Lui A."/>
            <person name="MacDonald P."/>
            <person name="Magnisalis V."/>
            <person name="Maru K."/>
            <person name="Matthews C."/>
            <person name="McCusker W."/>
            <person name="McDonough S."/>
            <person name="Mehta T."/>
            <person name="Meldrim J."/>
            <person name="Meneus L."/>
            <person name="Mihai O."/>
            <person name="Mihalev A."/>
            <person name="Mihova T."/>
            <person name="Mittelman R."/>
            <person name="Mlenga V."/>
            <person name="Montmayeur A."/>
            <person name="Mulrain L."/>
            <person name="Navidi A."/>
            <person name="Naylor J."/>
            <person name="Negash T."/>
            <person name="Nguyen T."/>
            <person name="Nguyen N."/>
            <person name="Nicol R."/>
            <person name="Norbu C."/>
            <person name="Norbu N."/>
            <person name="Novod N."/>
            <person name="O'Neill B."/>
            <person name="Osman S."/>
            <person name="Markiewicz E."/>
            <person name="Oyono O.L."/>
            <person name="Patti C."/>
            <person name="Phunkhang P."/>
            <person name="Pierre F."/>
            <person name="Priest M."/>
            <person name="Raghuraman S."/>
            <person name="Rege F."/>
            <person name="Reyes R."/>
            <person name="Rise C."/>
            <person name="Rogov P."/>
            <person name="Ross K."/>
            <person name="Ryan E."/>
            <person name="Settipalli S."/>
            <person name="Shea T."/>
            <person name="Sherpa N."/>
            <person name="Shi L."/>
            <person name="Shih D."/>
            <person name="Sparrow T."/>
            <person name="Spaulding J."/>
            <person name="Stalker J."/>
            <person name="Stange-Thomann N."/>
            <person name="Stavropoulos S."/>
            <person name="Stone C."/>
            <person name="Strader C."/>
            <person name="Tesfaye S."/>
            <person name="Thomson T."/>
            <person name="Thoulutsang Y."/>
            <person name="Thoulutsang D."/>
            <person name="Topham K."/>
            <person name="Topping I."/>
            <person name="Tsamla T."/>
            <person name="Vassiliev H."/>
            <person name="Vo A."/>
            <person name="Wangchuk T."/>
            <person name="Wangdi T."/>
            <person name="Weiand M."/>
            <person name="Wilkinson J."/>
            <person name="Wilson A."/>
            <person name="Yadav S."/>
            <person name="Young G."/>
            <person name="Yu Q."/>
            <person name="Zembek L."/>
            <person name="Zhong D."/>
            <person name="Zimmer A."/>
            <person name="Zwirko Z."/>
            <person name="Jaffe D.B."/>
            <person name="Alvarez P."/>
            <person name="Brockman W."/>
            <person name="Butler J."/>
            <person name="Chin C."/>
            <person name="Gnerre S."/>
            <person name="Grabherr M."/>
            <person name="Kleber M."/>
            <person name="Mauceli E."/>
            <person name="MacCallum I."/>
        </authorList>
    </citation>
    <scope>NUCLEOTIDE SEQUENCE [LARGE SCALE GENOMIC DNA]</scope>
    <source>
        <strain evidence="6">Tucson 14024-0371.13</strain>
    </source>
</reference>
<dbReference type="FunCoup" id="B3MCM0">
    <property type="interactions" value="1"/>
</dbReference>
<dbReference type="InterPro" id="IPR046824">
    <property type="entry name" value="Mss51-like_C"/>
</dbReference>
<organism evidence="5 6">
    <name type="scientific">Drosophila ananassae</name>
    <name type="common">Fruit fly</name>
    <dbReference type="NCBI Taxonomy" id="7217"/>
    <lineage>
        <taxon>Eukaryota</taxon>
        <taxon>Metazoa</taxon>
        <taxon>Ecdysozoa</taxon>
        <taxon>Arthropoda</taxon>
        <taxon>Hexapoda</taxon>
        <taxon>Insecta</taxon>
        <taxon>Pterygota</taxon>
        <taxon>Neoptera</taxon>
        <taxon>Endopterygota</taxon>
        <taxon>Diptera</taxon>
        <taxon>Brachycera</taxon>
        <taxon>Muscomorpha</taxon>
        <taxon>Ephydroidea</taxon>
        <taxon>Drosophilidae</taxon>
        <taxon>Drosophila</taxon>
        <taxon>Sophophora</taxon>
    </lineage>
</organism>
<dbReference type="HOGENOM" id="CLU_031420_1_0_1"/>
<proteinExistence type="predicted"/>
<keyword evidence="2" id="KW-0863">Zinc-finger</keyword>
<dbReference type="Pfam" id="PF20179">
    <property type="entry name" value="MSS51_C"/>
    <property type="match status" value="1"/>
</dbReference>
<dbReference type="SUPFAM" id="SSF144232">
    <property type="entry name" value="HIT/MYND zinc finger-like"/>
    <property type="match status" value="2"/>
</dbReference>
<evidence type="ECO:0000256" key="1">
    <source>
        <dbReference type="ARBA" id="ARBA00022723"/>
    </source>
</evidence>
<dbReference type="AlphaFoldDB" id="B3MCM0"/>
<dbReference type="PROSITE" id="PS01360">
    <property type="entry name" value="ZF_MYND_1"/>
    <property type="match status" value="1"/>
</dbReference>
<keyword evidence="6" id="KW-1185">Reference proteome</keyword>
<dbReference type="PANTHER" id="PTHR28069">
    <property type="entry name" value="GH20023P"/>
    <property type="match status" value="1"/>
</dbReference>
<dbReference type="EMBL" id="CH902619">
    <property type="protein sequence ID" value="EDV36254.2"/>
    <property type="molecule type" value="Genomic_DNA"/>
</dbReference>
<keyword evidence="1" id="KW-0479">Metal-binding</keyword>
<dbReference type="PANTHER" id="PTHR28069:SF2">
    <property type="entry name" value="GH20023P"/>
    <property type="match status" value="1"/>
</dbReference>
<protein>
    <recommendedName>
        <fullName evidence="4">MYND-type domain-containing protein</fullName>
    </recommendedName>
</protein>
<dbReference type="InterPro" id="IPR002893">
    <property type="entry name" value="Znf_MYND"/>
</dbReference>